<proteinExistence type="predicted"/>
<protein>
    <submittedName>
        <fullName evidence="1">Uncharacterized protein</fullName>
    </submittedName>
</protein>
<dbReference type="EMBL" id="QJKJ01004401">
    <property type="protein sequence ID" value="RDX94298.1"/>
    <property type="molecule type" value="Genomic_DNA"/>
</dbReference>
<organism evidence="1 2">
    <name type="scientific">Mucuna pruriens</name>
    <name type="common">Velvet bean</name>
    <name type="synonym">Dolichos pruriens</name>
    <dbReference type="NCBI Taxonomy" id="157652"/>
    <lineage>
        <taxon>Eukaryota</taxon>
        <taxon>Viridiplantae</taxon>
        <taxon>Streptophyta</taxon>
        <taxon>Embryophyta</taxon>
        <taxon>Tracheophyta</taxon>
        <taxon>Spermatophyta</taxon>
        <taxon>Magnoliopsida</taxon>
        <taxon>eudicotyledons</taxon>
        <taxon>Gunneridae</taxon>
        <taxon>Pentapetalae</taxon>
        <taxon>rosids</taxon>
        <taxon>fabids</taxon>
        <taxon>Fabales</taxon>
        <taxon>Fabaceae</taxon>
        <taxon>Papilionoideae</taxon>
        <taxon>50 kb inversion clade</taxon>
        <taxon>NPAAA clade</taxon>
        <taxon>indigoferoid/millettioid clade</taxon>
        <taxon>Phaseoleae</taxon>
        <taxon>Mucuna</taxon>
    </lineage>
</organism>
<keyword evidence="2" id="KW-1185">Reference proteome</keyword>
<evidence type="ECO:0000313" key="1">
    <source>
        <dbReference type="EMBL" id="RDX94298.1"/>
    </source>
</evidence>
<dbReference type="Proteomes" id="UP000257109">
    <property type="component" value="Unassembled WGS sequence"/>
</dbReference>
<comment type="caution">
    <text evidence="1">The sequence shown here is derived from an EMBL/GenBank/DDBJ whole genome shotgun (WGS) entry which is preliminary data.</text>
</comment>
<evidence type="ECO:0000313" key="2">
    <source>
        <dbReference type="Proteomes" id="UP000257109"/>
    </source>
</evidence>
<accession>A0A371GUS2</accession>
<sequence>MILVEIGEPSLRRSSFNLAKNLSSLQTDLNLATRKCKSMVRLQDLNESNLDWRREEEKRRREAHDQLARVSMNRGITRQWRIPLGTIRCHDHPEDVEFHAPK</sequence>
<dbReference type="AlphaFoldDB" id="A0A371GUS2"/>
<reference evidence="1" key="1">
    <citation type="submission" date="2018-05" db="EMBL/GenBank/DDBJ databases">
        <title>Draft genome of Mucuna pruriens seed.</title>
        <authorList>
            <person name="Nnadi N.E."/>
            <person name="Vos R."/>
            <person name="Hasami M.H."/>
            <person name="Devisetty U.K."/>
            <person name="Aguiy J.C."/>
        </authorList>
    </citation>
    <scope>NUCLEOTIDE SEQUENCE [LARGE SCALE GENOMIC DNA]</scope>
    <source>
        <strain evidence="1">JCA_2017</strain>
    </source>
</reference>
<gene>
    <name evidence="1" type="ORF">CR513_23332</name>
</gene>
<feature type="non-terminal residue" evidence="1">
    <location>
        <position position="102"/>
    </location>
</feature>
<feature type="non-terminal residue" evidence="1">
    <location>
        <position position="1"/>
    </location>
</feature>
<name>A0A371GUS2_MUCPR</name>